<dbReference type="InterPro" id="IPR036249">
    <property type="entry name" value="Thioredoxin-like_sf"/>
</dbReference>
<dbReference type="SFLD" id="SFLDG00358">
    <property type="entry name" value="Main_(cytGST)"/>
    <property type="match status" value="1"/>
</dbReference>
<comment type="caution">
    <text evidence="3">The sequence shown here is derived from an EMBL/GenBank/DDBJ whole genome shotgun (WGS) entry which is preliminary data.</text>
</comment>
<feature type="signal peptide" evidence="1">
    <location>
        <begin position="1"/>
        <end position="19"/>
    </location>
</feature>
<evidence type="ECO:0000313" key="4">
    <source>
        <dbReference type="Proteomes" id="UP000266841"/>
    </source>
</evidence>
<dbReference type="CDD" id="cd00570">
    <property type="entry name" value="GST_N_family"/>
    <property type="match status" value="1"/>
</dbReference>
<name>K0T8W7_THAOC</name>
<evidence type="ECO:0000256" key="1">
    <source>
        <dbReference type="SAM" id="SignalP"/>
    </source>
</evidence>
<dbReference type="eggNOG" id="KOG1422">
    <property type="taxonomic scope" value="Eukaryota"/>
</dbReference>
<organism evidence="3 4">
    <name type="scientific">Thalassiosira oceanica</name>
    <name type="common">Marine diatom</name>
    <dbReference type="NCBI Taxonomy" id="159749"/>
    <lineage>
        <taxon>Eukaryota</taxon>
        <taxon>Sar</taxon>
        <taxon>Stramenopiles</taxon>
        <taxon>Ochrophyta</taxon>
        <taxon>Bacillariophyta</taxon>
        <taxon>Coscinodiscophyceae</taxon>
        <taxon>Thalassiosirophycidae</taxon>
        <taxon>Thalassiosirales</taxon>
        <taxon>Thalassiosiraceae</taxon>
        <taxon>Thalassiosira</taxon>
    </lineage>
</organism>
<dbReference type="Pfam" id="PF13410">
    <property type="entry name" value="GST_C_2"/>
    <property type="match status" value="1"/>
</dbReference>
<evidence type="ECO:0000259" key="2">
    <source>
        <dbReference type="PROSITE" id="PS50404"/>
    </source>
</evidence>
<accession>K0T8W7</accession>
<proteinExistence type="predicted"/>
<dbReference type="OrthoDB" id="4951845at2759"/>
<dbReference type="InterPro" id="IPR036282">
    <property type="entry name" value="Glutathione-S-Trfase_C_sf"/>
</dbReference>
<dbReference type="InterPro" id="IPR050983">
    <property type="entry name" value="GST_Omega/HSP26"/>
</dbReference>
<feature type="domain" description="GST N-terminal" evidence="2">
    <location>
        <begin position="58"/>
        <end position="143"/>
    </location>
</feature>
<dbReference type="AlphaFoldDB" id="K0T8W7"/>
<dbReference type="SUPFAM" id="SSF47616">
    <property type="entry name" value="GST C-terminal domain-like"/>
    <property type="match status" value="1"/>
</dbReference>
<gene>
    <name evidence="3" type="ORF">THAOC_08875</name>
</gene>
<dbReference type="OMA" id="CERVWFA"/>
<dbReference type="InterPro" id="IPR040079">
    <property type="entry name" value="Glutathione_S-Trfase"/>
</dbReference>
<protein>
    <recommendedName>
        <fullName evidence="2">GST N-terminal domain-containing protein</fullName>
    </recommendedName>
</protein>
<feature type="chain" id="PRO_5003840790" description="GST N-terminal domain-containing protein" evidence="1">
    <location>
        <begin position="20"/>
        <end position="443"/>
    </location>
</feature>
<dbReference type="EMBL" id="AGNL01009506">
    <property type="protein sequence ID" value="EJK69831.1"/>
    <property type="molecule type" value="Genomic_DNA"/>
</dbReference>
<dbReference type="PANTHER" id="PTHR43968">
    <property type="match status" value="1"/>
</dbReference>
<dbReference type="GO" id="GO:0005737">
    <property type="term" value="C:cytoplasm"/>
    <property type="evidence" value="ECO:0007669"/>
    <property type="project" value="TreeGrafter"/>
</dbReference>
<keyword evidence="1" id="KW-0732">Signal</keyword>
<dbReference type="InterPro" id="IPR004045">
    <property type="entry name" value="Glutathione_S-Trfase_N"/>
</dbReference>
<dbReference type="SFLD" id="SFLDS00019">
    <property type="entry name" value="Glutathione_Transferase_(cytos"/>
    <property type="match status" value="1"/>
</dbReference>
<dbReference type="SUPFAM" id="SSF52833">
    <property type="entry name" value="Thioredoxin-like"/>
    <property type="match status" value="1"/>
</dbReference>
<dbReference type="PANTHER" id="PTHR43968:SF14">
    <property type="entry name" value="GLUTATHIONE S-TRANSFERASE"/>
    <property type="match status" value="1"/>
</dbReference>
<dbReference type="Gene3D" id="1.20.1050.10">
    <property type="match status" value="1"/>
</dbReference>
<dbReference type="PROSITE" id="PS50404">
    <property type="entry name" value="GST_NTER"/>
    <property type="match status" value="1"/>
</dbReference>
<dbReference type="Pfam" id="PF13409">
    <property type="entry name" value="GST_N_2"/>
    <property type="match status" value="1"/>
</dbReference>
<keyword evidence="4" id="KW-1185">Reference proteome</keyword>
<dbReference type="Proteomes" id="UP000266841">
    <property type="component" value="Unassembled WGS sequence"/>
</dbReference>
<reference evidence="3 4" key="1">
    <citation type="journal article" date="2012" name="Genome Biol.">
        <title>Genome and low-iron response of an oceanic diatom adapted to chronic iron limitation.</title>
        <authorList>
            <person name="Lommer M."/>
            <person name="Specht M."/>
            <person name="Roy A.S."/>
            <person name="Kraemer L."/>
            <person name="Andreson R."/>
            <person name="Gutowska M.A."/>
            <person name="Wolf J."/>
            <person name="Bergner S.V."/>
            <person name="Schilhabel M.B."/>
            <person name="Klostermeier U.C."/>
            <person name="Beiko R.G."/>
            <person name="Rosenstiel P."/>
            <person name="Hippler M."/>
            <person name="Laroche J."/>
        </authorList>
    </citation>
    <scope>NUCLEOTIDE SEQUENCE [LARGE SCALE GENOMIC DNA]</scope>
    <source>
        <strain evidence="3 4">CCMP1005</strain>
    </source>
</reference>
<evidence type="ECO:0000313" key="3">
    <source>
        <dbReference type="EMBL" id="EJK69831.1"/>
    </source>
</evidence>
<dbReference type="Gene3D" id="3.40.30.10">
    <property type="entry name" value="Glutaredoxin"/>
    <property type="match status" value="1"/>
</dbReference>
<sequence>MKGFLTSVSFVVLVSVCEAFAAVSSPVSLSSDPPTWDALAKTVDDEVGDSGIDRKPLVTLFRDTNGWCPFCERVWVLLRAKGIPYDEQLVSLQNKPDWYKALVPTTLVPAVLIHGPEEVNDRRIVWESADIMQALEEEFPDTPKMVFDTPEYQAAVQMNDDLTQAGFRYIYAGRNDTLTEDDRLERRSTFMSELDRLDAALSEQQEYSGPLSFRLGKDFTAADALMIPTLERWRYQLPITSDVDILESRPALSNWFKAVDSYEPYSNRVAGDAYSWTATNSMFLRYFAGGEENPDTARLIRRADDAATSLVDTFVDAASEVEAEYRREFAVEAAAKLASNHAAVVKDCTSDDPKSQQHIGRAPSPEAADMMLRYVTNLLLCSDNAVNEAKNETPSLPAGAAAAARIVASRLCVPRDMGKPAASVLRAVLTIVADKLDLSSEGK</sequence>